<dbReference type="InterPro" id="IPR050189">
    <property type="entry name" value="MFS_Efflux_Transporters"/>
</dbReference>
<dbReference type="Pfam" id="PF07690">
    <property type="entry name" value="MFS_1"/>
    <property type="match status" value="1"/>
</dbReference>
<feature type="domain" description="Major facilitator superfamily (MFS) profile" evidence="7">
    <location>
        <begin position="35"/>
        <end position="401"/>
    </location>
</feature>
<evidence type="ECO:0000313" key="9">
    <source>
        <dbReference type="Proteomes" id="UP000218731"/>
    </source>
</evidence>
<dbReference type="AlphaFoldDB" id="A0A1L7NAY1"/>
<keyword evidence="5 6" id="KW-0472">Membrane</keyword>
<dbReference type="PANTHER" id="PTHR43124:SF3">
    <property type="entry name" value="CHLORAMPHENICOL EFFLUX PUMP RV0191"/>
    <property type="match status" value="1"/>
</dbReference>
<feature type="transmembrane region" description="Helical" evidence="6">
    <location>
        <begin position="69"/>
        <end position="90"/>
    </location>
</feature>
<feature type="transmembrane region" description="Helical" evidence="6">
    <location>
        <begin position="187"/>
        <end position="206"/>
    </location>
</feature>
<dbReference type="PANTHER" id="PTHR43124">
    <property type="entry name" value="PURINE EFFLUX PUMP PBUE"/>
    <property type="match status" value="1"/>
</dbReference>
<feature type="transmembrane region" description="Helical" evidence="6">
    <location>
        <begin position="126"/>
        <end position="147"/>
    </location>
</feature>
<sequence>MQTVRLVFLLKALAMSQTSSPLLLDASRERLPVSGLLALAMTGFIAILSETLPAGLLDQIANGMHISQAMAGQWVTAYALGSLLTAIPLVTLTQGWYRRRALLLAIIGFVLFNGLTALSTSNSVTLVLRFFTGAAAGLAWGLIAGHARRMVPVAQQGRAMALAMLGQPIALSLGLPIATWLGAGLGWRATFVVVTVVALLLVVWVLRSVPEYPGHAAGNRRAAKQVLRTPGVLLVLLVILSWILGHNILYTYIVPLLAAAGMAADIGPVLMVFGLSALAGIGMVGLLVDRHLRTLVLLSLVGFALATLALGQASSWLMYLSIALWGLTYGGAPTLLQTACADAAGEGGDVAQSMLVTVWNSAIALGGIVGGVLLAGGGTKAFGAVVLVLIAVAWSLAWAARRSGFVAGAR</sequence>
<dbReference type="InterPro" id="IPR011701">
    <property type="entry name" value="MFS"/>
</dbReference>
<feature type="transmembrane region" description="Helical" evidence="6">
    <location>
        <begin position="227"/>
        <end position="249"/>
    </location>
</feature>
<name>A0A1L7NAY1_PSEPU</name>
<evidence type="ECO:0000256" key="3">
    <source>
        <dbReference type="ARBA" id="ARBA00022692"/>
    </source>
</evidence>
<gene>
    <name evidence="8" type="ORF">KF715C_ch20560</name>
</gene>
<evidence type="ECO:0000313" key="8">
    <source>
        <dbReference type="EMBL" id="BAW22629.1"/>
    </source>
</evidence>
<evidence type="ECO:0000256" key="4">
    <source>
        <dbReference type="ARBA" id="ARBA00022989"/>
    </source>
</evidence>
<feature type="transmembrane region" description="Helical" evidence="6">
    <location>
        <begin position="353"/>
        <end position="375"/>
    </location>
</feature>
<dbReference type="EMBL" id="AP015029">
    <property type="protein sequence ID" value="BAW22629.1"/>
    <property type="molecule type" value="Genomic_DNA"/>
</dbReference>
<protein>
    <submittedName>
        <fullName evidence="8">MFS transporter</fullName>
    </submittedName>
</protein>
<dbReference type="PROSITE" id="PS50850">
    <property type="entry name" value="MFS"/>
    <property type="match status" value="1"/>
</dbReference>
<feature type="transmembrane region" description="Helical" evidence="6">
    <location>
        <begin position="381"/>
        <end position="400"/>
    </location>
</feature>
<accession>A0A1L7NAY1</accession>
<evidence type="ECO:0000256" key="1">
    <source>
        <dbReference type="ARBA" id="ARBA00004651"/>
    </source>
</evidence>
<dbReference type="InterPro" id="IPR020846">
    <property type="entry name" value="MFS_dom"/>
</dbReference>
<dbReference type="Proteomes" id="UP000218731">
    <property type="component" value="Chromosome 1"/>
</dbReference>
<dbReference type="GO" id="GO:0005886">
    <property type="term" value="C:plasma membrane"/>
    <property type="evidence" value="ECO:0007669"/>
    <property type="project" value="UniProtKB-SubCell"/>
</dbReference>
<keyword evidence="4 6" id="KW-1133">Transmembrane helix</keyword>
<reference evidence="8 9" key="1">
    <citation type="submission" date="2015-11" db="EMBL/GenBank/DDBJ databases">
        <title>Complete genome sequencing of a biphenyl-degrading bacterium, Pseudomonas putida KF715 (=NBRC110667).</title>
        <authorList>
            <person name="Suenaga H."/>
            <person name="Fujihara N."/>
            <person name="Watanabe T."/>
            <person name="Hirose J."/>
            <person name="Kimura N."/>
            <person name="Yamazoe A."/>
            <person name="Hosoyama A."/>
            <person name="Shimodaira J."/>
            <person name="Furukawa K."/>
        </authorList>
    </citation>
    <scope>NUCLEOTIDE SEQUENCE [LARGE SCALE GENOMIC DNA]</scope>
    <source>
        <strain evidence="8 9">KF715</strain>
    </source>
</reference>
<evidence type="ECO:0000256" key="5">
    <source>
        <dbReference type="ARBA" id="ARBA00023136"/>
    </source>
</evidence>
<feature type="transmembrane region" description="Helical" evidence="6">
    <location>
        <begin position="159"/>
        <end position="181"/>
    </location>
</feature>
<dbReference type="InterPro" id="IPR036259">
    <property type="entry name" value="MFS_trans_sf"/>
</dbReference>
<dbReference type="GO" id="GO:0022857">
    <property type="term" value="F:transmembrane transporter activity"/>
    <property type="evidence" value="ECO:0007669"/>
    <property type="project" value="InterPro"/>
</dbReference>
<dbReference type="CDD" id="cd17324">
    <property type="entry name" value="MFS_NepI_like"/>
    <property type="match status" value="1"/>
</dbReference>
<feature type="transmembrane region" description="Helical" evidence="6">
    <location>
        <begin position="269"/>
        <end position="288"/>
    </location>
</feature>
<feature type="transmembrane region" description="Helical" evidence="6">
    <location>
        <begin position="102"/>
        <end position="120"/>
    </location>
</feature>
<evidence type="ECO:0000256" key="2">
    <source>
        <dbReference type="ARBA" id="ARBA00022475"/>
    </source>
</evidence>
<dbReference type="SUPFAM" id="SSF103473">
    <property type="entry name" value="MFS general substrate transporter"/>
    <property type="match status" value="1"/>
</dbReference>
<dbReference type="Gene3D" id="1.20.1250.20">
    <property type="entry name" value="MFS general substrate transporter like domains"/>
    <property type="match status" value="1"/>
</dbReference>
<keyword evidence="2" id="KW-1003">Cell membrane</keyword>
<feature type="transmembrane region" description="Helical" evidence="6">
    <location>
        <begin position="31"/>
        <end position="49"/>
    </location>
</feature>
<proteinExistence type="predicted"/>
<evidence type="ECO:0000259" key="7">
    <source>
        <dbReference type="PROSITE" id="PS50850"/>
    </source>
</evidence>
<feature type="transmembrane region" description="Helical" evidence="6">
    <location>
        <begin position="295"/>
        <end position="313"/>
    </location>
</feature>
<keyword evidence="3 6" id="KW-0812">Transmembrane</keyword>
<comment type="subcellular location">
    <subcellularLocation>
        <location evidence="1">Cell membrane</location>
        <topology evidence="1">Multi-pass membrane protein</topology>
    </subcellularLocation>
</comment>
<evidence type="ECO:0000256" key="6">
    <source>
        <dbReference type="SAM" id="Phobius"/>
    </source>
</evidence>
<organism evidence="8 9">
    <name type="scientific">Pseudomonas putida</name>
    <name type="common">Arthrobacter siderocapsulatus</name>
    <dbReference type="NCBI Taxonomy" id="303"/>
    <lineage>
        <taxon>Bacteria</taxon>
        <taxon>Pseudomonadati</taxon>
        <taxon>Pseudomonadota</taxon>
        <taxon>Gammaproteobacteria</taxon>
        <taxon>Pseudomonadales</taxon>
        <taxon>Pseudomonadaceae</taxon>
        <taxon>Pseudomonas</taxon>
    </lineage>
</organism>